<dbReference type="GO" id="GO:0000380">
    <property type="term" value="P:alternative mRNA splicing, via spliceosome"/>
    <property type="evidence" value="ECO:0007669"/>
    <property type="project" value="InterPro"/>
</dbReference>
<keyword evidence="3" id="KW-1185">Reference proteome</keyword>
<feature type="compositionally biased region" description="Low complexity" evidence="1">
    <location>
        <begin position="30"/>
        <end position="67"/>
    </location>
</feature>
<evidence type="ECO:0000313" key="2">
    <source>
        <dbReference type="EMBL" id="KAK9090551.1"/>
    </source>
</evidence>
<gene>
    <name evidence="2" type="ORF">Sjap_023728</name>
</gene>
<dbReference type="InterPro" id="IPR034604">
    <property type="entry name" value="SRRP53"/>
</dbReference>
<comment type="caution">
    <text evidence="2">The sequence shown here is derived from an EMBL/GenBank/DDBJ whole genome shotgun (WGS) entry which is preliminary data.</text>
</comment>
<dbReference type="PANTHER" id="PTHR31968:SF4">
    <property type="entry name" value="SERINE_ARGININE-RELATED PROTEIN 53"/>
    <property type="match status" value="1"/>
</dbReference>
<feature type="compositionally biased region" description="Basic and acidic residues" evidence="1">
    <location>
        <begin position="89"/>
        <end position="122"/>
    </location>
</feature>
<proteinExistence type="predicted"/>
<dbReference type="AlphaFoldDB" id="A0AAP0EC44"/>
<dbReference type="GO" id="GO:0005737">
    <property type="term" value="C:cytoplasm"/>
    <property type="evidence" value="ECO:0007669"/>
    <property type="project" value="TreeGrafter"/>
</dbReference>
<name>A0AAP0EC44_9MAGN</name>
<organism evidence="2 3">
    <name type="scientific">Stephania japonica</name>
    <dbReference type="NCBI Taxonomy" id="461633"/>
    <lineage>
        <taxon>Eukaryota</taxon>
        <taxon>Viridiplantae</taxon>
        <taxon>Streptophyta</taxon>
        <taxon>Embryophyta</taxon>
        <taxon>Tracheophyta</taxon>
        <taxon>Spermatophyta</taxon>
        <taxon>Magnoliopsida</taxon>
        <taxon>Ranunculales</taxon>
        <taxon>Menispermaceae</taxon>
        <taxon>Menispermoideae</taxon>
        <taxon>Cissampelideae</taxon>
        <taxon>Stephania</taxon>
    </lineage>
</organism>
<protein>
    <submittedName>
        <fullName evidence="2">Uncharacterized protein</fullName>
    </submittedName>
</protein>
<feature type="compositionally biased region" description="Gly residues" evidence="1">
    <location>
        <begin position="124"/>
        <end position="171"/>
    </location>
</feature>
<sequence>MEEAKAAAYYEELTRKGEGAARFKQGLGFSSSSSSSSPSSNPVRGSALASSSSSFLSSFVKASSPSSTKPSDLDKQGQLQTIQNKLKKKPSDEEKTIARDSVGRERDRGGRRSSSRERERRGIRGGGGVGVEIGLVLGGERGLRVGRGGGEGAGRGVGRTRSGGGGGGAGAEVGQKERNGGGDYERLIDGYAEMTQAERIKAKMKLQLSKTVEKDTKKGTGWERFEFNKDAPLDDEEIEAAEDDAALVKNIGQSFRFSAVEARRDEQIRTAHDEAIFGVPTAQSSILTHGDAMFGTPAAQPSVPSDEEPTIVDAIEYNNDKKEVSENCAVTDLLSGKVIAKQQGSWRDRARKLQNGSKS</sequence>
<dbReference type="Proteomes" id="UP001417504">
    <property type="component" value="Unassembled WGS sequence"/>
</dbReference>
<dbReference type="PANTHER" id="PTHR31968">
    <property type="entry name" value="SERINE/ARGININE-RELATED PROTEIN 53"/>
    <property type="match status" value="1"/>
</dbReference>
<reference evidence="2 3" key="1">
    <citation type="submission" date="2024-01" db="EMBL/GenBank/DDBJ databases">
        <title>Genome assemblies of Stephania.</title>
        <authorList>
            <person name="Yang L."/>
        </authorList>
    </citation>
    <scope>NUCLEOTIDE SEQUENCE [LARGE SCALE GENOMIC DNA]</scope>
    <source>
        <strain evidence="2">QJT</strain>
        <tissue evidence="2">Leaf</tissue>
    </source>
</reference>
<evidence type="ECO:0000256" key="1">
    <source>
        <dbReference type="SAM" id="MobiDB-lite"/>
    </source>
</evidence>
<feature type="region of interest" description="Disordered" evidence="1">
    <location>
        <begin position="25"/>
        <end position="182"/>
    </location>
</feature>
<dbReference type="GO" id="GO:0005634">
    <property type="term" value="C:nucleus"/>
    <property type="evidence" value="ECO:0007669"/>
    <property type="project" value="TreeGrafter"/>
</dbReference>
<dbReference type="EMBL" id="JBBNAE010000010">
    <property type="protein sequence ID" value="KAK9090551.1"/>
    <property type="molecule type" value="Genomic_DNA"/>
</dbReference>
<accession>A0AAP0EC44</accession>
<evidence type="ECO:0000313" key="3">
    <source>
        <dbReference type="Proteomes" id="UP001417504"/>
    </source>
</evidence>